<dbReference type="PANTHER" id="PTHR20883">
    <property type="entry name" value="PHYTANOYL-COA DIOXYGENASE DOMAIN CONTAINING 1"/>
    <property type="match status" value="1"/>
</dbReference>
<reference evidence="1 2" key="1">
    <citation type="submission" date="2024-06" db="EMBL/GenBank/DDBJ databases">
        <title>The Natural Products Discovery Center: Release of the First 8490 Sequenced Strains for Exploring Actinobacteria Biosynthetic Diversity.</title>
        <authorList>
            <person name="Kalkreuter E."/>
            <person name="Kautsar S.A."/>
            <person name="Yang D."/>
            <person name="Bader C.D."/>
            <person name="Teijaro C.N."/>
            <person name="Fluegel L."/>
            <person name="Davis C.M."/>
            <person name="Simpson J.R."/>
            <person name="Lauterbach L."/>
            <person name="Steele A.D."/>
            <person name="Gui C."/>
            <person name="Meng S."/>
            <person name="Li G."/>
            <person name="Viehrig K."/>
            <person name="Ye F."/>
            <person name="Su P."/>
            <person name="Kiefer A.F."/>
            <person name="Nichols A."/>
            <person name="Cepeda A.J."/>
            <person name="Yan W."/>
            <person name="Fan B."/>
            <person name="Jiang Y."/>
            <person name="Adhikari A."/>
            <person name="Zheng C.-J."/>
            <person name="Schuster L."/>
            <person name="Cowan T.M."/>
            <person name="Smanski M.J."/>
            <person name="Chevrette M.G."/>
            <person name="De Carvalho L.P.S."/>
            <person name="Shen B."/>
        </authorList>
    </citation>
    <scope>NUCLEOTIDE SEQUENCE [LARGE SCALE GENOMIC DNA]</scope>
    <source>
        <strain evidence="1 2">NPDC047833</strain>
    </source>
</reference>
<protein>
    <submittedName>
        <fullName evidence="1">Phytanoyl-CoA dioxygenase family protein</fullName>
    </submittedName>
</protein>
<dbReference type="EMBL" id="JBEYRS010000020">
    <property type="protein sequence ID" value="MEW2366873.1"/>
    <property type="molecule type" value="Genomic_DNA"/>
</dbReference>
<keyword evidence="1" id="KW-0560">Oxidoreductase</keyword>
<dbReference type="Gene3D" id="2.60.120.620">
    <property type="entry name" value="q2cbj1_9rhob like domain"/>
    <property type="match status" value="1"/>
</dbReference>
<dbReference type="PANTHER" id="PTHR20883:SF48">
    <property type="entry name" value="ECTOINE DIOXYGENASE"/>
    <property type="match status" value="1"/>
</dbReference>
<evidence type="ECO:0000313" key="2">
    <source>
        <dbReference type="Proteomes" id="UP001553843"/>
    </source>
</evidence>
<dbReference type="InterPro" id="IPR008775">
    <property type="entry name" value="Phytyl_CoA_dOase-like"/>
</dbReference>
<dbReference type="Proteomes" id="UP001553843">
    <property type="component" value="Unassembled WGS sequence"/>
</dbReference>
<keyword evidence="1" id="KW-0223">Dioxygenase</keyword>
<dbReference type="GO" id="GO:0051213">
    <property type="term" value="F:dioxygenase activity"/>
    <property type="evidence" value="ECO:0007669"/>
    <property type="project" value="UniProtKB-KW"/>
</dbReference>
<dbReference type="Pfam" id="PF05721">
    <property type="entry name" value="PhyH"/>
    <property type="match status" value="1"/>
</dbReference>
<name>A0ABV3M591_9ACTN</name>
<evidence type="ECO:0000313" key="1">
    <source>
        <dbReference type="EMBL" id="MEW2366873.1"/>
    </source>
</evidence>
<dbReference type="SUPFAM" id="SSF51197">
    <property type="entry name" value="Clavaminate synthase-like"/>
    <property type="match status" value="1"/>
</dbReference>
<proteinExistence type="predicted"/>
<comment type="caution">
    <text evidence="1">The sequence shown here is derived from an EMBL/GenBank/DDBJ whole genome shotgun (WGS) entry which is preliminary data.</text>
</comment>
<organism evidence="1 2">
    <name type="scientific">Streptomyces huasconensis</name>
    <dbReference type="NCBI Taxonomy" id="1854574"/>
    <lineage>
        <taxon>Bacteria</taxon>
        <taxon>Bacillati</taxon>
        <taxon>Actinomycetota</taxon>
        <taxon>Actinomycetes</taxon>
        <taxon>Kitasatosporales</taxon>
        <taxon>Streptomycetaceae</taxon>
        <taxon>Streptomyces</taxon>
    </lineage>
</organism>
<keyword evidence="2" id="KW-1185">Reference proteome</keyword>
<sequence>MTNSVEYQSDIRSQYERDGWFLSPHVLAEDLIDRVRARIDDLSAQDRPEVVYEEGTRTVRAIHGCHLFDDLCRRLVRLPMLLGLAEELLGEPAYVYQFKVNMKQSREGAAWPWHQDYAFWYREDGMASDKAVNIAVHLDEVHEKNGPLCVIPRSQHLGLLDKEPNGAGGDWHKHVSADLEYTVPDEIAESLARELGTEHATGPTGSLYAFHPTIVHSSSNNLSDDRRALLLVTYNAVSNAPKDLKRPEFLVSRDSTPLTVAATNSL</sequence>
<accession>A0ABV3M591</accession>
<gene>
    <name evidence="1" type="ORF">AB0887_33605</name>
</gene>
<dbReference type="RefSeq" id="WP_359773639.1">
    <property type="nucleotide sequence ID" value="NZ_JBEYRR010000001.1"/>
</dbReference>